<proteinExistence type="predicted"/>
<evidence type="ECO:0000259" key="3">
    <source>
        <dbReference type="PROSITE" id="PS50043"/>
    </source>
</evidence>
<dbReference type="InterPro" id="IPR051015">
    <property type="entry name" value="EvgA-like"/>
</dbReference>
<protein>
    <submittedName>
        <fullName evidence="5">Two-component transcriptional response regulator, LuxR family</fullName>
    </submittedName>
</protein>
<gene>
    <name evidence="5" type="ORF">MNBD_GAMMA13-1536</name>
</gene>
<dbReference type="InterPro" id="IPR058245">
    <property type="entry name" value="NreC/VraR/RcsB-like_REC"/>
</dbReference>
<dbReference type="PROSITE" id="PS50043">
    <property type="entry name" value="HTH_LUXR_2"/>
    <property type="match status" value="1"/>
</dbReference>
<dbReference type="SUPFAM" id="SSF52172">
    <property type="entry name" value="CheY-like"/>
    <property type="match status" value="1"/>
</dbReference>
<dbReference type="Pfam" id="PF00196">
    <property type="entry name" value="GerE"/>
    <property type="match status" value="1"/>
</dbReference>
<dbReference type="InterPro" id="IPR016032">
    <property type="entry name" value="Sig_transdc_resp-reg_C-effctor"/>
</dbReference>
<accession>A0A3B0YT46</accession>
<dbReference type="InterPro" id="IPR001789">
    <property type="entry name" value="Sig_transdc_resp-reg_receiver"/>
</dbReference>
<dbReference type="AlphaFoldDB" id="A0A3B0YT46"/>
<dbReference type="Gene3D" id="3.40.50.2300">
    <property type="match status" value="1"/>
</dbReference>
<dbReference type="SMART" id="SM00421">
    <property type="entry name" value="HTH_LUXR"/>
    <property type="match status" value="1"/>
</dbReference>
<dbReference type="InterPro" id="IPR011006">
    <property type="entry name" value="CheY-like_superfamily"/>
</dbReference>
<keyword evidence="2" id="KW-0238">DNA-binding</keyword>
<dbReference type="CDD" id="cd17535">
    <property type="entry name" value="REC_NarL-like"/>
    <property type="match status" value="1"/>
</dbReference>
<dbReference type="PANTHER" id="PTHR45566:SF1">
    <property type="entry name" value="HTH-TYPE TRANSCRIPTIONAL REGULATOR YHJB-RELATED"/>
    <property type="match status" value="1"/>
</dbReference>
<keyword evidence="1" id="KW-0597">Phosphoprotein</keyword>
<dbReference type="InterPro" id="IPR000792">
    <property type="entry name" value="Tscrpt_reg_LuxR_C"/>
</dbReference>
<feature type="domain" description="Response regulatory" evidence="4">
    <location>
        <begin position="1"/>
        <end position="108"/>
    </location>
</feature>
<dbReference type="GO" id="GO:0003677">
    <property type="term" value="F:DNA binding"/>
    <property type="evidence" value="ECO:0007669"/>
    <property type="project" value="UniProtKB-KW"/>
</dbReference>
<dbReference type="PANTHER" id="PTHR45566">
    <property type="entry name" value="HTH-TYPE TRANSCRIPTIONAL REGULATOR YHJB-RELATED"/>
    <property type="match status" value="1"/>
</dbReference>
<evidence type="ECO:0000256" key="2">
    <source>
        <dbReference type="ARBA" id="ARBA00023125"/>
    </source>
</evidence>
<evidence type="ECO:0000313" key="5">
    <source>
        <dbReference type="EMBL" id="VAW79790.1"/>
    </source>
</evidence>
<dbReference type="Pfam" id="PF00072">
    <property type="entry name" value="Response_reg"/>
    <property type="match status" value="1"/>
</dbReference>
<evidence type="ECO:0000256" key="1">
    <source>
        <dbReference type="ARBA" id="ARBA00022553"/>
    </source>
</evidence>
<evidence type="ECO:0000259" key="4">
    <source>
        <dbReference type="PROSITE" id="PS50110"/>
    </source>
</evidence>
<organism evidence="5">
    <name type="scientific">hydrothermal vent metagenome</name>
    <dbReference type="NCBI Taxonomy" id="652676"/>
    <lineage>
        <taxon>unclassified sequences</taxon>
        <taxon>metagenomes</taxon>
        <taxon>ecological metagenomes</taxon>
    </lineage>
</organism>
<dbReference type="PRINTS" id="PR00038">
    <property type="entry name" value="HTHLUXR"/>
</dbReference>
<sequence>MREGIHVVLNRLEKKFQLISAANYEETLSCLDEVADIGLVLLDLNMPGEMPFTGLTRVLSAAKGIPVVVLSASEDAADMQQSIELGAKGFIPKSSNNQILVAALELVLSGGVYFPPQIFDSVPGDRTTARNQPGTVQISITRRQKEVLGLIAEGKPNKEISRILGLSDGTVRTHVNAIFKLLDVNNRTQASVRGRELGLL</sequence>
<dbReference type="SMART" id="SM00448">
    <property type="entry name" value="REC"/>
    <property type="match status" value="1"/>
</dbReference>
<dbReference type="SUPFAM" id="SSF46894">
    <property type="entry name" value="C-terminal effector domain of the bipartite response regulators"/>
    <property type="match status" value="1"/>
</dbReference>
<dbReference type="GO" id="GO:0006355">
    <property type="term" value="P:regulation of DNA-templated transcription"/>
    <property type="evidence" value="ECO:0007669"/>
    <property type="project" value="InterPro"/>
</dbReference>
<reference evidence="5" key="1">
    <citation type="submission" date="2018-06" db="EMBL/GenBank/DDBJ databases">
        <authorList>
            <person name="Zhirakovskaya E."/>
        </authorList>
    </citation>
    <scope>NUCLEOTIDE SEQUENCE</scope>
</reference>
<dbReference type="GO" id="GO:0000160">
    <property type="term" value="P:phosphorelay signal transduction system"/>
    <property type="evidence" value="ECO:0007669"/>
    <property type="project" value="InterPro"/>
</dbReference>
<name>A0A3B0YT46_9ZZZZ</name>
<feature type="domain" description="HTH luxR-type" evidence="3">
    <location>
        <begin position="133"/>
        <end position="198"/>
    </location>
</feature>
<dbReference type="EMBL" id="UOFK01000206">
    <property type="protein sequence ID" value="VAW79790.1"/>
    <property type="molecule type" value="Genomic_DNA"/>
</dbReference>
<dbReference type="PROSITE" id="PS50110">
    <property type="entry name" value="RESPONSE_REGULATORY"/>
    <property type="match status" value="1"/>
</dbReference>
<dbReference type="CDD" id="cd06170">
    <property type="entry name" value="LuxR_C_like"/>
    <property type="match status" value="1"/>
</dbReference>